<protein>
    <submittedName>
        <fullName evidence="2">Beta-lactamase domain protein</fullName>
    </submittedName>
</protein>
<dbReference type="InterPro" id="IPR036866">
    <property type="entry name" value="RibonucZ/Hydroxyglut_hydro"/>
</dbReference>
<dbReference type="RefSeq" id="WP_013556901.1">
    <property type="nucleotide sequence ID" value="NC_014958.1"/>
</dbReference>
<dbReference type="eggNOG" id="COG1235">
    <property type="taxonomic scope" value="Bacteria"/>
</dbReference>
<feature type="domain" description="Metallo-beta-lactamase" evidence="1">
    <location>
        <begin position="38"/>
        <end position="213"/>
    </location>
</feature>
<dbReference type="Gene3D" id="3.60.15.10">
    <property type="entry name" value="Ribonuclease Z/Hydroxyacylglutathione hydrolase-like"/>
    <property type="match status" value="1"/>
</dbReference>
<dbReference type="STRING" id="709986.Deima_1747"/>
<keyword evidence="3" id="KW-1185">Reference proteome</keyword>
<dbReference type="PANTHER" id="PTHR42663:SF6">
    <property type="entry name" value="HYDROLASE C777.06C-RELATED"/>
    <property type="match status" value="1"/>
</dbReference>
<reference evidence="2 3" key="1">
    <citation type="journal article" date="2011" name="Stand. Genomic Sci.">
        <title>Complete genome sequence of Deinococcus maricopensis type strain (LB-34).</title>
        <authorList>
            <person name="Pukall R."/>
            <person name="Zeytun A."/>
            <person name="Lucas S."/>
            <person name="Lapidus A."/>
            <person name="Hammon N."/>
            <person name="Deshpande S."/>
            <person name="Nolan M."/>
            <person name="Cheng J.F."/>
            <person name="Pitluck S."/>
            <person name="Liolios K."/>
            <person name="Pagani I."/>
            <person name="Mikhailova N."/>
            <person name="Ivanova N."/>
            <person name="Mavromatis K."/>
            <person name="Pati A."/>
            <person name="Tapia R."/>
            <person name="Han C."/>
            <person name="Goodwin L."/>
            <person name="Chen A."/>
            <person name="Palaniappan K."/>
            <person name="Land M."/>
            <person name="Hauser L."/>
            <person name="Chang Y.J."/>
            <person name="Jeffries C.D."/>
            <person name="Brambilla E.M."/>
            <person name="Rohde M."/>
            <person name="Goker M."/>
            <person name="Detter J.C."/>
            <person name="Woyke T."/>
            <person name="Bristow J."/>
            <person name="Eisen J.A."/>
            <person name="Markowitz V."/>
            <person name="Hugenholtz P."/>
            <person name="Kyrpides N.C."/>
            <person name="Klenk H.P."/>
        </authorList>
    </citation>
    <scope>NUCLEOTIDE SEQUENCE [LARGE SCALE GENOMIC DNA]</scope>
    <source>
        <strain evidence="3">DSM 21211 / LMG 22137 / NRRL B-23946 / LB-34</strain>
    </source>
</reference>
<dbReference type="Proteomes" id="UP000008635">
    <property type="component" value="Chromosome"/>
</dbReference>
<organism evidence="2 3">
    <name type="scientific">Deinococcus maricopensis (strain DSM 21211 / LMG 22137 / NRRL B-23946 / LB-34)</name>
    <dbReference type="NCBI Taxonomy" id="709986"/>
    <lineage>
        <taxon>Bacteria</taxon>
        <taxon>Thermotogati</taxon>
        <taxon>Deinococcota</taxon>
        <taxon>Deinococci</taxon>
        <taxon>Deinococcales</taxon>
        <taxon>Deinococcaceae</taxon>
        <taxon>Deinococcus</taxon>
    </lineage>
</organism>
<evidence type="ECO:0000313" key="2">
    <source>
        <dbReference type="EMBL" id="ADV67396.1"/>
    </source>
</evidence>
<dbReference type="OrthoDB" id="9800940at2"/>
<name>E8U8K7_DEIML</name>
<dbReference type="CDD" id="cd16279">
    <property type="entry name" value="metallo-hydrolase-like_MBL-fold"/>
    <property type="match status" value="1"/>
</dbReference>
<accession>E8U8K7</accession>
<dbReference type="AlphaFoldDB" id="E8U8K7"/>
<dbReference type="EMBL" id="CP002454">
    <property type="protein sequence ID" value="ADV67396.1"/>
    <property type="molecule type" value="Genomic_DNA"/>
</dbReference>
<evidence type="ECO:0000313" key="3">
    <source>
        <dbReference type="Proteomes" id="UP000008635"/>
    </source>
</evidence>
<dbReference type="SUPFAM" id="SSF56281">
    <property type="entry name" value="Metallo-hydrolase/oxidoreductase"/>
    <property type="match status" value="1"/>
</dbReference>
<dbReference type="HOGENOM" id="CLU_044538_3_0_0"/>
<proteinExistence type="predicted"/>
<dbReference type="KEGG" id="dmr:Deima_1747"/>
<gene>
    <name evidence="2" type="ordered locus">Deima_1747</name>
</gene>
<dbReference type="Pfam" id="PF12706">
    <property type="entry name" value="Lactamase_B_2"/>
    <property type="match status" value="1"/>
</dbReference>
<reference evidence="3" key="2">
    <citation type="submission" date="2011-01" db="EMBL/GenBank/DDBJ databases">
        <title>The complete genome of Deinococcus maricopensis DSM 21211.</title>
        <authorList>
            <consortium name="US DOE Joint Genome Institute (JGI-PGF)"/>
            <person name="Lucas S."/>
            <person name="Copeland A."/>
            <person name="Lapidus A."/>
            <person name="Goodwin L."/>
            <person name="Pitluck S."/>
            <person name="Kyrpides N."/>
            <person name="Mavromatis K."/>
            <person name="Pagani I."/>
            <person name="Ivanova N."/>
            <person name="Ovchinnikova G."/>
            <person name="Zeytun A."/>
            <person name="Detter J.C."/>
            <person name="Han C."/>
            <person name="Land M."/>
            <person name="Hauser L."/>
            <person name="Markowitz V."/>
            <person name="Cheng J.-F."/>
            <person name="Hugenholtz P."/>
            <person name="Woyke T."/>
            <person name="Wu D."/>
            <person name="Pukall R."/>
            <person name="Gehrich-Schroeter G."/>
            <person name="Brambilla E."/>
            <person name="Klenk H.-P."/>
            <person name="Eisen J.A."/>
        </authorList>
    </citation>
    <scope>NUCLEOTIDE SEQUENCE [LARGE SCALE GENOMIC DNA]</scope>
    <source>
        <strain evidence="3">DSM 21211 / LMG 22137 / NRRL B-23946 / LB-34</strain>
    </source>
</reference>
<dbReference type="PANTHER" id="PTHR42663">
    <property type="entry name" value="HYDROLASE C777.06C-RELATED-RELATED"/>
    <property type="match status" value="1"/>
</dbReference>
<dbReference type="InterPro" id="IPR001279">
    <property type="entry name" value="Metallo-B-lactamas"/>
</dbReference>
<evidence type="ECO:0000259" key="1">
    <source>
        <dbReference type="SMART" id="SM00849"/>
    </source>
</evidence>
<sequence length="259" mass="27913">MTLTLTFLGTSDSQGVPRWSCTCAVCADARAGGANRRTRSSALLRGAGESVLLDCGPDLHAQLTREGVTHLDHAVISHAHNDHLMGLGDLLDVRAAPRPVIHAPADVIPEVAARFAYAFRNASPVRALPEVGLQAAGLTLRAFRVPHGDNGDSHAFRLDGPSVRAAYVTDALRIPDALAAQWLKNLDLLILGTSFRAESLDATRTHRSVYDVHEARALSWAVRTPRVLLTHLSHDHDVRAPDLPHGWAYAHDGLTITLA</sequence>
<dbReference type="SMART" id="SM00849">
    <property type="entry name" value="Lactamase_B"/>
    <property type="match status" value="1"/>
</dbReference>